<dbReference type="EMBL" id="CM055101">
    <property type="protein sequence ID" value="KAJ7540823.1"/>
    <property type="molecule type" value="Genomic_DNA"/>
</dbReference>
<evidence type="ECO:0000313" key="2">
    <source>
        <dbReference type="Proteomes" id="UP001162992"/>
    </source>
</evidence>
<reference evidence="2" key="1">
    <citation type="journal article" date="2024" name="Proc. Natl. Acad. Sci. U.S.A.">
        <title>Extraordinary preservation of gene collinearity over three hundred million years revealed in homosporous lycophytes.</title>
        <authorList>
            <person name="Li C."/>
            <person name="Wickell D."/>
            <person name="Kuo L.Y."/>
            <person name="Chen X."/>
            <person name="Nie B."/>
            <person name="Liao X."/>
            <person name="Peng D."/>
            <person name="Ji J."/>
            <person name="Jenkins J."/>
            <person name="Williams M."/>
            <person name="Shu S."/>
            <person name="Plott C."/>
            <person name="Barry K."/>
            <person name="Rajasekar S."/>
            <person name="Grimwood J."/>
            <person name="Han X."/>
            <person name="Sun S."/>
            <person name="Hou Z."/>
            <person name="He W."/>
            <person name="Dai G."/>
            <person name="Sun C."/>
            <person name="Schmutz J."/>
            <person name="Leebens-Mack J.H."/>
            <person name="Li F.W."/>
            <person name="Wang L."/>
        </authorList>
    </citation>
    <scope>NUCLEOTIDE SEQUENCE [LARGE SCALE GENOMIC DNA]</scope>
    <source>
        <strain evidence="2">cv. PW_Plant_1</strain>
    </source>
</reference>
<organism evidence="1 2">
    <name type="scientific">Diphasiastrum complanatum</name>
    <name type="common">Issler's clubmoss</name>
    <name type="synonym">Lycopodium complanatum</name>
    <dbReference type="NCBI Taxonomy" id="34168"/>
    <lineage>
        <taxon>Eukaryota</taxon>
        <taxon>Viridiplantae</taxon>
        <taxon>Streptophyta</taxon>
        <taxon>Embryophyta</taxon>
        <taxon>Tracheophyta</taxon>
        <taxon>Lycopodiopsida</taxon>
        <taxon>Lycopodiales</taxon>
        <taxon>Lycopodiaceae</taxon>
        <taxon>Lycopodioideae</taxon>
        <taxon>Diphasiastrum</taxon>
    </lineage>
</organism>
<name>A0ACC2CFL4_DIPCM</name>
<gene>
    <name evidence="1" type="ORF">O6H91_10G032700</name>
</gene>
<accession>A0ACC2CFL4</accession>
<keyword evidence="2" id="KW-1185">Reference proteome</keyword>
<evidence type="ECO:0000313" key="1">
    <source>
        <dbReference type="EMBL" id="KAJ7540823.1"/>
    </source>
</evidence>
<protein>
    <submittedName>
        <fullName evidence="1">Uncharacterized protein</fullName>
    </submittedName>
</protein>
<proteinExistence type="predicted"/>
<comment type="caution">
    <text evidence="1">The sequence shown here is derived from an EMBL/GenBank/DDBJ whole genome shotgun (WGS) entry which is preliminary data.</text>
</comment>
<sequence length="261" mass="28760">MLDQATLYQLMQPRCSRADVGRSSVKDQYNTKADDKKVQGTGVKHYAFFPGNPVWKTKRSLTYAFSPTLETTHVSLEDRRAAFASAFAQWSAIVPLTFTEISSYNDADIKIEFANGDHKDGQPFDGVLGILGHAFSPEDGRFHLDNAEYWTVDMNSEQSSFAMDLESVAVHEIGHLIGLGHSSTKDAIMFPSLTPREVKRQLVGDDIRGAQALYGTSKSSQGSNSFVHNTDETANAVSGTFCGVWLYLLLLAIHFLASNLL</sequence>
<dbReference type="Proteomes" id="UP001162992">
    <property type="component" value="Chromosome 10"/>
</dbReference>